<comment type="caution">
    <text evidence="13">The sequence shown here is derived from an EMBL/GenBank/DDBJ whole genome shotgun (WGS) entry which is preliminary data.</text>
</comment>
<feature type="region of interest" description="Disordered" evidence="11">
    <location>
        <begin position="332"/>
        <end position="370"/>
    </location>
</feature>
<evidence type="ECO:0000256" key="9">
    <source>
        <dbReference type="ARBA" id="ARBA00023242"/>
    </source>
</evidence>
<feature type="domain" description="C2H2-type" evidence="12">
    <location>
        <begin position="574"/>
        <end position="601"/>
    </location>
</feature>
<keyword evidence="6" id="KW-0805">Transcription regulation</keyword>
<dbReference type="GO" id="GO:0048598">
    <property type="term" value="P:embryonic morphogenesis"/>
    <property type="evidence" value="ECO:0007669"/>
    <property type="project" value="UniProtKB-ARBA"/>
</dbReference>
<keyword evidence="9" id="KW-0539">Nucleus</keyword>
<dbReference type="FunFam" id="3.30.160.60:FF:000624">
    <property type="entry name" value="zinc finger protein 697"/>
    <property type="match status" value="1"/>
</dbReference>
<sequence length="1170" mass="133676">MTHFSEKKHVCKVCGKAFHFPNNLRMHISNVHKERENKFICGVCDKVLSHKISLQVHLKAHLDKLPCKCETCKKEFKEKNNYKEPKPTAEYVCELCFKRFRYRATLESHFLLHTREKAHKCNECGECFSVAQSLRQHILRKHSDEHRALKYTCVECSKSFLSEKYLLIHTANHSKETLAPCQLCKKAFSVVKVEGQYDLLTDHVPNCEMRNKALQQLSNIQSFPQGEGNAYACDACNKIVSKETFMRHLRSHTGEKPYKCDVCNLGFASFHNLKGHSMKKHDKELQISKKISPTKPFSDVSELKQHLLTHTKEQNQSCEVCDEAFNRKERFESYLQSGEAPPSPAPSYDSSGDFPNNPDDPPDNWPDHEPVQQPIFITQDIEISDLYTVAKPEPIKKRFQCHQCKKSYSNKHNLKLHSMTHSGMWPHVCHFCGKGFLHRKTMRLHMLTHTRDYPYKCDVCDKQYPLKVYLQHHMLSHTGEKPYVCHFCNKRFSGKYHVQRHIRAQHFDKIQGPKTTFSCKLCGKTFGLLPVLKRHLWTHASEVPFKCDICNKSFSHQQSLKVHMKSHLSGKFSQKCELCSQVFSQELYLRRHIKRHHPTETFPCSQCDKVLASSYALKNHLLFHSGVRPYQCEVCDKTFTQKPDLDRHSLVHQRICKWCNKKFPTVHQLMKHRKSHSEETTHDCHLCDKKFVLISKLRGHLVLVHGAERPFQCELCPESFKSKAVLTKHMVMHKLLNAGQEPHDCKFCSKVFSKKIFLRKHMSSKHPNEEQDPEEVITDNSNIAGVKESNPKKVADPSSITFLVPSNVIADLKQLSSGSQLNDTTGLTVTTPLAESSPQKAPTILLLTVPPPNPVNAEQLVEKQDHSGILKESFCDSMPIEESVDSEGLLLNESNFQDATDVLLDTYNIEAKHSSEKSLTESNSQKAPIILMLSVQPPNPVKPKESDPSGGVKKSSSSSQLKKPIERRVNPAKAPLRYRNNPKAGNISAVSIAPSRHIKPKRLSERQGRFYNPKRPSYNRMMFERRVSRLNTPLRHQNANCSSVIIQPPSHVLAKHLSRLSSIRKESPHSLKTIERRVGPVRPLYQQSKPQNTASISSVKIQPISPVKARQSSEVTGNSDCQKQQLPIGAQVHSNIGSNKTVLKENSPQKPATISSIKPWQGITRLRILQ</sequence>
<feature type="domain" description="C2H2-type" evidence="12">
    <location>
        <begin position="231"/>
        <end position="257"/>
    </location>
</feature>
<dbReference type="PROSITE" id="PS00028">
    <property type="entry name" value="ZINC_FINGER_C2H2_1"/>
    <property type="match status" value="19"/>
</dbReference>
<dbReference type="PANTHER" id="PTHR24384">
    <property type="entry name" value="FINGER PUTATIVE TRANSCRIPTION FACTOR FAMILY-RELATED"/>
    <property type="match status" value="1"/>
</dbReference>
<proteinExistence type="predicted"/>
<feature type="region of interest" description="Disordered" evidence="11">
    <location>
        <begin position="935"/>
        <end position="983"/>
    </location>
</feature>
<keyword evidence="3" id="KW-0677">Repeat</keyword>
<feature type="domain" description="C2H2-type" evidence="12">
    <location>
        <begin position="151"/>
        <end position="178"/>
    </location>
</feature>
<feature type="domain" description="C2H2-type" evidence="12">
    <location>
        <begin position="119"/>
        <end position="147"/>
    </location>
</feature>
<keyword evidence="4 10" id="KW-0863">Zinc-finger</keyword>
<name>A0AAV6TNW2_9ARAC</name>
<dbReference type="Proteomes" id="UP000827092">
    <property type="component" value="Unassembled WGS sequence"/>
</dbReference>
<accession>A0AAV6TNW2</accession>
<dbReference type="AlphaFoldDB" id="A0AAV6TNW2"/>
<feature type="domain" description="C2H2-type" evidence="12">
    <location>
        <begin position="630"/>
        <end position="652"/>
    </location>
</feature>
<keyword evidence="7" id="KW-0238">DNA-binding</keyword>
<comment type="subcellular location">
    <subcellularLocation>
        <location evidence="1">Nucleus</location>
    </subcellularLocation>
</comment>
<feature type="domain" description="C2H2-type" evidence="12">
    <location>
        <begin position="91"/>
        <end position="118"/>
    </location>
</feature>
<evidence type="ECO:0000313" key="13">
    <source>
        <dbReference type="EMBL" id="KAG8173655.1"/>
    </source>
</evidence>
<dbReference type="PROSITE" id="PS50157">
    <property type="entry name" value="ZINC_FINGER_C2H2_2"/>
    <property type="match status" value="20"/>
</dbReference>
<evidence type="ECO:0000256" key="1">
    <source>
        <dbReference type="ARBA" id="ARBA00004123"/>
    </source>
</evidence>
<dbReference type="Pfam" id="PF00096">
    <property type="entry name" value="zf-C2H2"/>
    <property type="match status" value="8"/>
</dbReference>
<dbReference type="PANTHER" id="PTHR24384:SF189">
    <property type="entry name" value="C2H2-TYPE DOMAIN-CONTAINING PROTEIN-RELATED"/>
    <property type="match status" value="1"/>
</dbReference>
<feature type="domain" description="C2H2-type" evidence="12">
    <location>
        <begin position="427"/>
        <end position="454"/>
    </location>
</feature>
<feature type="domain" description="C2H2-type" evidence="12">
    <location>
        <begin position="39"/>
        <end position="66"/>
    </location>
</feature>
<evidence type="ECO:0000259" key="12">
    <source>
        <dbReference type="PROSITE" id="PS50157"/>
    </source>
</evidence>
<evidence type="ECO:0000256" key="3">
    <source>
        <dbReference type="ARBA" id="ARBA00022737"/>
    </source>
</evidence>
<keyword evidence="14" id="KW-1185">Reference proteome</keyword>
<evidence type="ECO:0000256" key="7">
    <source>
        <dbReference type="ARBA" id="ARBA00023125"/>
    </source>
</evidence>
<dbReference type="Pfam" id="PF13912">
    <property type="entry name" value="zf-C2H2_6"/>
    <property type="match status" value="3"/>
</dbReference>
<protein>
    <recommendedName>
        <fullName evidence="12">C2H2-type domain-containing protein</fullName>
    </recommendedName>
</protein>
<dbReference type="SMART" id="SM00355">
    <property type="entry name" value="ZnF_C2H2"/>
    <property type="match status" value="20"/>
</dbReference>
<dbReference type="Gene3D" id="3.30.160.60">
    <property type="entry name" value="Classic Zinc Finger"/>
    <property type="match status" value="16"/>
</dbReference>
<evidence type="ECO:0000256" key="6">
    <source>
        <dbReference type="ARBA" id="ARBA00023015"/>
    </source>
</evidence>
<feature type="domain" description="C2H2-type" evidence="12">
    <location>
        <begin position="399"/>
        <end position="426"/>
    </location>
</feature>
<feature type="compositionally biased region" description="Low complexity" evidence="11">
    <location>
        <begin position="953"/>
        <end position="962"/>
    </location>
</feature>
<keyword evidence="2" id="KW-0479">Metal-binding</keyword>
<dbReference type="EMBL" id="JAFNEN010001564">
    <property type="protein sequence ID" value="KAG8173655.1"/>
    <property type="molecule type" value="Genomic_DNA"/>
</dbReference>
<dbReference type="FunFam" id="3.30.160.60:FF:000100">
    <property type="entry name" value="Zinc finger 45-like"/>
    <property type="match status" value="1"/>
</dbReference>
<evidence type="ECO:0000256" key="10">
    <source>
        <dbReference type="PROSITE-ProRule" id="PRU00042"/>
    </source>
</evidence>
<feature type="domain" description="C2H2-type" evidence="12">
    <location>
        <begin position="517"/>
        <end position="544"/>
    </location>
</feature>
<dbReference type="InterPro" id="IPR036236">
    <property type="entry name" value="Znf_C2H2_sf"/>
</dbReference>
<feature type="domain" description="C2H2-type" evidence="12">
    <location>
        <begin position="483"/>
        <end position="511"/>
    </location>
</feature>
<dbReference type="InterPro" id="IPR013087">
    <property type="entry name" value="Znf_C2H2_type"/>
</dbReference>
<evidence type="ECO:0000256" key="11">
    <source>
        <dbReference type="SAM" id="MobiDB-lite"/>
    </source>
</evidence>
<feature type="domain" description="C2H2-type" evidence="12">
    <location>
        <begin position="258"/>
        <end position="286"/>
    </location>
</feature>
<feature type="domain" description="C2H2-type" evidence="12">
    <location>
        <begin position="711"/>
        <end position="742"/>
    </location>
</feature>
<feature type="domain" description="C2H2-type" evidence="12">
    <location>
        <begin position="455"/>
        <end position="482"/>
    </location>
</feature>
<feature type="domain" description="C2H2-type" evidence="12">
    <location>
        <begin position="682"/>
        <end position="710"/>
    </location>
</feature>
<feature type="domain" description="C2H2-type" evidence="12">
    <location>
        <begin position="602"/>
        <end position="629"/>
    </location>
</feature>
<dbReference type="GO" id="GO:0000978">
    <property type="term" value="F:RNA polymerase II cis-regulatory region sequence-specific DNA binding"/>
    <property type="evidence" value="ECO:0007669"/>
    <property type="project" value="TreeGrafter"/>
</dbReference>
<organism evidence="13 14">
    <name type="scientific">Oedothorax gibbosus</name>
    <dbReference type="NCBI Taxonomy" id="931172"/>
    <lineage>
        <taxon>Eukaryota</taxon>
        <taxon>Metazoa</taxon>
        <taxon>Ecdysozoa</taxon>
        <taxon>Arthropoda</taxon>
        <taxon>Chelicerata</taxon>
        <taxon>Arachnida</taxon>
        <taxon>Araneae</taxon>
        <taxon>Araneomorphae</taxon>
        <taxon>Entelegynae</taxon>
        <taxon>Araneoidea</taxon>
        <taxon>Linyphiidae</taxon>
        <taxon>Erigoninae</taxon>
        <taxon>Oedothorax</taxon>
    </lineage>
</organism>
<reference evidence="13 14" key="1">
    <citation type="journal article" date="2022" name="Nat. Ecol. Evol.">
        <title>A masculinizing supergene underlies an exaggerated male reproductive morph in a spider.</title>
        <authorList>
            <person name="Hendrickx F."/>
            <person name="De Corte Z."/>
            <person name="Sonet G."/>
            <person name="Van Belleghem S.M."/>
            <person name="Kostlbacher S."/>
            <person name="Vangestel C."/>
        </authorList>
    </citation>
    <scope>NUCLEOTIDE SEQUENCE [LARGE SCALE GENOMIC DNA]</scope>
    <source>
        <strain evidence="13">W744_W776</strain>
    </source>
</reference>
<keyword evidence="8" id="KW-0804">Transcription</keyword>
<feature type="domain" description="C2H2-type" evidence="12">
    <location>
        <begin position="743"/>
        <end position="771"/>
    </location>
</feature>
<feature type="region of interest" description="Disordered" evidence="11">
    <location>
        <begin position="763"/>
        <end position="794"/>
    </location>
</feature>
<evidence type="ECO:0000256" key="4">
    <source>
        <dbReference type="ARBA" id="ARBA00022771"/>
    </source>
</evidence>
<evidence type="ECO:0000256" key="2">
    <source>
        <dbReference type="ARBA" id="ARBA00022723"/>
    </source>
</evidence>
<dbReference type="SUPFAM" id="SSF57667">
    <property type="entry name" value="beta-beta-alpha zinc fingers"/>
    <property type="match status" value="13"/>
</dbReference>
<dbReference type="InterPro" id="IPR050752">
    <property type="entry name" value="C2H2-ZF_domain"/>
</dbReference>
<gene>
    <name evidence="13" type="ORF">JTE90_010541</name>
</gene>
<keyword evidence="5" id="KW-0862">Zinc</keyword>
<feature type="domain" description="C2H2-type" evidence="12">
    <location>
        <begin position="9"/>
        <end position="37"/>
    </location>
</feature>
<evidence type="ECO:0000313" key="14">
    <source>
        <dbReference type="Proteomes" id="UP000827092"/>
    </source>
</evidence>
<feature type="domain" description="C2H2-type" evidence="12">
    <location>
        <begin position="545"/>
        <end position="572"/>
    </location>
</feature>
<evidence type="ECO:0000256" key="8">
    <source>
        <dbReference type="ARBA" id="ARBA00023163"/>
    </source>
</evidence>
<dbReference type="GO" id="GO:0008270">
    <property type="term" value="F:zinc ion binding"/>
    <property type="evidence" value="ECO:0007669"/>
    <property type="project" value="UniProtKB-KW"/>
</dbReference>
<evidence type="ECO:0000256" key="5">
    <source>
        <dbReference type="ARBA" id="ARBA00022833"/>
    </source>
</evidence>
<dbReference type="GO" id="GO:0000981">
    <property type="term" value="F:DNA-binding transcription factor activity, RNA polymerase II-specific"/>
    <property type="evidence" value="ECO:0007669"/>
    <property type="project" value="TreeGrafter"/>
</dbReference>
<dbReference type="GO" id="GO:0005634">
    <property type="term" value="C:nucleus"/>
    <property type="evidence" value="ECO:0007669"/>
    <property type="project" value="UniProtKB-SubCell"/>
</dbReference>
<feature type="compositionally biased region" description="Low complexity" evidence="11">
    <location>
        <begin position="346"/>
        <end position="357"/>
    </location>
</feature>
<feature type="domain" description="C2H2-type" evidence="12">
    <location>
        <begin position="654"/>
        <end position="681"/>
    </location>
</feature>
<dbReference type="FunFam" id="3.30.160.60:FF:001049">
    <property type="entry name" value="zinc finger protein 319"/>
    <property type="match status" value="1"/>
</dbReference>